<name>A0ABV8I9W1_9ACTN</name>
<dbReference type="InterPro" id="IPR023214">
    <property type="entry name" value="HAD_sf"/>
</dbReference>
<keyword evidence="5 8" id="KW-0472">Membrane</keyword>
<evidence type="ECO:0000256" key="5">
    <source>
        <dbReference type="ARBA" id="ARBA00023136"/>
    </source>
</evidence>
<dbReference type="InterPro" id="IPR006068">
    <property type="entry name" value="ATPase_P-typ_cation-transptr_C"/>
</dbReference>
<evidence type="ECO:0000256" key="7">
    <source>
        <dbReference type="SAM" id="MobiDB-lite"/>
    </source>
</evidence>
<organism evidence="10 11">
    <name type="scientific">Planomonospora corallina</name>
    <dbReference type="NCBI Taxonomy" id="1806052"/>
    <lineage>
        <taxon>Bacteria</taxon>
        <taxon>Bacillati</taxon>
        <taxon>Actinomycetota</taxon>
        <taxon>Actinomycetes</taxon>
        <taxon>Streptosporangiales</taxon>
        <taxon>Streptosporangiaceae</taxon>
        <taxon>Planomonospora</taxon>
    </lineage>
</organism>
<dbReference type="InterPro" id="IPR023298">
    <property type="entry name" value="ATPase_P-typ_TM_dom_sf"/>
</dbReference>
<dbReference type="PRINTS" id="PR00120">
    <property type="entry name" value="HATPASE"/>
</dbReference>
<dbReference type="NCBIfam" id="TIGR01494">
    <property type="entry name" value="ATPase_P-type"/>
    <property type="match status" value="1"/>
</dbReference>
<dbReference type="SUPFAM" id="SSF81665">
    <property type="entry name" value="Calcium ATPase, transmembrane domain M"/>
    <property type="match status" value="1"/>
</dbReference>
<evidence type="ECO:0000256" key="8">
    <source>
        <dbReference type="SAM" id="Phobius"/>
    </source>
</evidence>
<feature type="domain" description="Cation-transporting P-type ATPase C-terminal" evidence="9">
    <location>
        <begin position="187"/>
        <end position="367"/>
    </location>
</feature>
<dbReference type="InterPro" id="IPR001757">
    <property type="entry name" value="P_typ_ATPase"/>
</dbReference>
<evidence type="ECO:0000313" key="11">
    <source>
        <dbReference type="Proteomes" id="UP001595850"/>
    </source>
</evidence>
<feature type="transmembrane region" description="Helical" evidence="8">
    <location>
        <begin position="313"/>
        <end position="335"/>
    </location>
</feature>
<dbReference type="SUPFAM" id="SSF56784">
    <property type="entry name" value="HAD-like"/>
    <property type="match status" value="1"/>
</dbReference>
<keyword evidence="11" id="KW-1185">Reference proteome</keyword>
<feature type="transmembrane region" description="Helical" evidence="8">
    <location>
        <begin position="271"/>
        <end position="292"/>
    </location>
</feature>
<dbReference type="PANTHER" id="PTHR43294">
    <property type="entry name" value="SODIUM/POTASSIUM-TRANSPORTING ATPASE SUBUNIT ALPHA"/>
    <property type="match status" value="1"/>
</dbReference>
<sequence>VGLEDPPRDDVAEAIATCRRAGIRLAMVTGDHPGTARAIAAVVGLLDPDVLVLTGAELPAADAALGELLDRDGVVVARVTPEDKLRIARALRGRGHVVAMTGDGVNDGPALREADIGVAMGASGTDVAREAADVVLLDDHFATIVTAVELGRATYANIRRFLTYHLTDNVAELTPFLAWAVSGGTIPLALSVLQVLALDIGTDLLPALALGAEPANPRTMRGPARTGALLDRRLLGRVFGVLGPVQATVEMAAFTAVLALGGWAVGTEPPAALLAAASGTAFAAVVLGQLANAFACRSETRWAGRLAWPGNRLLLGAVAAELVMLLAFLGLPFLADPLGGSLPPLEGWALAALAIPAVIGADALHKALRARRTTGTSPRAQGRAALHPAGDGAEDGR</sequence>
<keyword evidence="2" id="KW-1003">Cell membrane</keyword>
<comment type="catalytic activity">
    <reaction evidence="6">
        <text>ATP + H2O = ADP + phosphate + H(+)</text>
        <dbReference type="Rhea" id="RHEA:13065"/>
        <dbReference type="ChEBI" id="CHEBI:15377"/>
        <dbReference type="ChEBI" id="CHEBI:15378"/>
        <dbReference type="ChEBI" id="CHEBI:30616"/>
        <dbReference type="ChEBI" id="CHEBI:43474"/>
        <dbReference type="ChEBI" id="CHEBI:456216"/>
    </reaction>
</comment>
<dbReference type="Gene3D" id="1.20.1110.10">
    <property type="entry name" value="Calcium-transporting ATPase, transmembrane domain"/>
    <property type="match status" value="2"/>
</dbReference>
<dbReference type="InterPro" id="IPR036412">
    <property type="entry name" value="HAD-like_sf"/>
</dbReference>
<evidence type="ECO:0000256" key="4">
    <source>
        <dbReference type="ARBA" id="ARBA00022989"/>
    </source>
</evidence>
<feature type="transmembrane region" description="Helical" evidence="8">
    <location>
        <begin position="347"/>
        <end position="364"/>
    </location>
</feature>
<gene>
    <name evidence="10" type="ORF">ACFOWE_13150</name>
</gene>
<feature type="non-terminal residue" evidence="10">
    <location>
        <position position="1"/>
    </location>
</feature>
<dbReference type="PANTHER" id="PTHR43294:SF21">
    <property type="entry name" value="CATION TRANSPORTING ATPASE"/>
    <property type="match status" value="1"/>
</dbReference>
<dbReference type="InterPro" id="IPR050510">
    <property type="entry name" value="Cation_transp_ATPase_P-type"/>
</dbReference>
<feature type="transmembrane region" description="Helical" evidence="8">
    <location>
        <begin position="238"/>
        <end position="265"/>
    </location>
</feature>
<evidence type="ECO:0000313" key="10">
    <source>
        <dbReference type="EMBL" id="MFC4059248.1"/>
    </source>
</evidence>
<evidence type="ECO:0000256" key="2">
    <source>
        <dbReference type="ARBA" id="ARBA00022475"/>
    </source>
</evidence>
<evidence type="ECO:0000256" key="6">
    <source>
        <dbReference type="ARBA" id="ARBA00049360"/>
    </source>
</evidence>
<dbReference type="Gene3D" id="3.40.50.1000">
    <property type="entry name" value="HAD superfamily/HAD-like"/>
    <property type="match status" value="1"/>
</dbReference>
<comment type="subcellular location">
    <subcellularLocation>
        <location evidence="1">Cell membrane</location>
        <topology evidence="1">Multi-pass membrane protein</topology>
    </subcellularLocation>
</comment>
<evidence type="ECO:0000259" key="9">
    <source>
        <dbReference type="Pfam" id="PF00689"/>
    </source>
</evidence>
<protein>
    <submittedName>
        <fullName evidence="10">HAD-IC family P-type ATPase</fullName>
    </submittedName>
</protein>
<comment type="caution">
    <text evidence="10">The sequence shown here is derived from an EMBL/GenBank/DDBJ whole genome shotgun (WGS) entry which is preliminary data.</text>
</comment>
<dbReference type="Proteomes" id="UP001595850">
    <property type="component" value="Unassembled WGS sequence"/>
</dbReference>
<dbReference type="Pfam" id="PF00702">
    <property type="entry name" value="Hydrolase"/>
    <property type="match status" value="1"/>
</dbReference>
<accession>A0ABV8I9W1</accession>
<dbReference type="PRINTS" id="PR00119">
    <property type="entry name" value="CATATPASE"/>
</dbReference>
<dbReference type="EMBL" id="JBHSBM010000016">
    <property type="protein sequence ID" value="MFC4059248.1"/>
    <property type="molecule type" value="Genomic_DNA"/>
</dbReference>
<keyword evidence="4 8" id="KW-1133">Transmembrane helix</keyword>
<dbReference type="Pfam" id="PF00689">
    <property type="entry name" value="Cation_ATPase_C"/>
    <property type="match status" value="1"/>
</dbReference>
<evidence type="ECO:0000256" key="3">
    <source>
        <dbReference type="ARBA" id="ARBA00022692"/>
    </source>
</evidence>
<dbReference type="RefSeq" id="WP_377287558.1">
    <property type="nucleotide sequence ID" value="NZ_JBHSBM010000016.1"/>
</dbReference>
<feature type="region of interest" description="Disordered" evidence="7">
    <location>
        <begin position="370"/>
        <end position="397"/>
    </location>
</feature>
<reference evidence="11" key="1">
    <citation type="journal article" date="2019" name="Int. J. Syst. Evol. Microbiol.">
        <title>The Global Catalogue of Microorganisms (GCM) 10K type strain sequencing project: providing services to taxonomists for standard genome sequencing and annotation.</title>
        <authorList>
            <consortium name="The Broad Institute Genomics Platform"/>
            <consortium name="The Broad Institute Genome Sequencing Center for Infectious Disease"/>
            <person name="Wu L."/>
            <person name="Ma J."/>
        </authorList>
    </citation>
    <scope>NUCLEOTIDE SEQUENCE [LARGE SCALE GENOMIC DNA]</scope>
    <source>
        <strain evidence="11">TBRC 4489</strain>
    </source>
</reference>
<evidence type="ECO:0000256" key="1">
    <source>
        <dbReference type="ARBA" id="ARBA00004651"/>
    </source>
</evidence>
<proteinExistence type="predicted"/>
<keyword evidence="3 8" id="KW-0812">Transmembrane</keyword>